<name>W4JXK7_HETIT</name>
<keyword evidence="2" id="KW-1185">Reference proteome</keyword>
<accession>W4JXK7</accession>
<organism evidence="1 2">
    <name type="scientific">Heterobasidion irregulare (strain TC 32-1)</name>
    <dbReference type="NCBI Taxonomy" id="747525"/>
    <lineage>
        <taxon>Eukaryota</taxon>
        <taxon>Fungi</taxon>
        <taxon>Dikarya</taxon>
        <taxon>Basidiomycota</taxon>
        <taxon>Agaricomycotina</taxon>
        <taxon>Agaricomycetes</taxon>
        <taxon>Russulales</taxon>
        <taxon>Bondarzewiaceae</taxon>
        <taxon>Heterobasidion</taxon>
        <taxon>Heterobasidion annosum species complex</taxon>
    </lineage>
</organism>
<dbReference type="GeneID" id="20671090"/>
<dbReference type="EMBL" id="KI925462">
    <property type="protein sequence ID" value="ETW78209.1"/>
    <property type="molecule type" value="Genomic_DNA"/>
</dbReference>
<proteinExistence type="predicted"/>
<sequence>MGILSGQISRCLELFQVLVICPDLEGMLCTFKVVVPVFQCFYDSQEFPVVDVVIPLCW</sequence>
<gene>
    <name evidence="1" type="ORF">HETIRDRAFT_324865</name>
</gene>
<evidence type="ECO:0000313" key="2">
    <source>
        <dbReference type="Proteomes" id="UP000030671"/>
    </source>
</evidence>
<dbReference type="Proteomes" id="UP000030671">
    <property type="component" value="Unassembled WGS sequence"/>
</dbReference>
<dbReference type="KEGG" id="hir:HETIRDRAFT_324865"/>
<evidence type="ECO:0000313" key="1">
    <source>
        <dbReference type="EMBL" id="ETW78209.1"/>
    </source>
</evidence>
<dbReference type="RefSeq" id="XP_009550201.1">
    <property type="nucleotide sequence ID" value="XM_009551906.1"/>
</dbReference>
<dbReference type="HOGENOM" id="CLU_203563_0_0_1"/>
<protein>
    <submittedName>
        <fullName evidence="1">Uncharacterized protein</fullName>
    </submittedName>
</protein>
<dbReference type="AlphaFoldDB" id="W4JXK7"/>
<reference evidence="1 2" key="1">
    <citation type="journal article" date="2012" name="New Phytol.">
        <title>Insight into trade-off between wood decay and parasitism from the genome of a fungal forest pathogen.</title>
        <authorList>
            <person name="Olson A."/>
            <person name="Aerts A."/>
            <person name="Asiegbu F."/>
            <person name="Belbahri L."/>
            <person name="Bouzid O."/>
            <person name="Broberg A."/>
            <person name="Canback B."/>
            <person name="Coutinho P.M."/>
            <person name="Cullen D."/>
            <person name="Dalman K."/>
            <person name="Deflorio G."/>
            <person name="van Diepen L.T."/>
            <person name="Dunand C."/>
            <person name="Duplessis S."/>
            <person name="Durling M."/>
            <person name="Gonthier P."/>
            <person name="Grimwood J."/>
            <person name="Fossdal C.G."/>
            <person name="Hansson D."/>
            <person name="Henrissat B."/>
            <person name="Hietala A."/>
            <person name="Himmelstrand K."/>
            <person name="Hoffmeister D."/>
            <person name="Hogberg N."/>
            <person name="James T.Y."/>
            <person name="Karlsson M."/>
            <person name="Kohler A."/>
            <person name="Kues U."/>
            <person name="Lee Y.H."/>
            <person name="Lin Y.C."/>
            <person name="Lind M."/>
            <person name="Lindquist E."/>
            <person name="Lombard V."/>
            <person name="Lucas S."/>
            <person name="Lunden K."/>
            <person name="Morin E."/>
            <person name="Murat C."/>
            <person name="Park J."/>
            <person name="Raffaello T."/>
            <person name="Rouze P."/>
            <person name="Salamov A."/>
            <person name="Schmutz J."/>
            <person name="Solheim H."/>
            <person name="Stahlberg J."/>
            <person name="Velez H."/>
            <person name="de Vries R.P."/>
            <person name="Wiebenga A."/>
            <person name="Woodward S."/>
            <person name="Yakovlev I."/>
            <person name="Garbelotto M."/>
            <person name="Martin F."/>
            <person name="Grigoriev I.V."/>
            <person name="Stenlid J."/>
        </authorList>
    </citation>
    <scope>NUCLEOTIDE SEQUENCE [LARGE SCALE GENOMIC DNA]</scope>
    <source>
        <strain evidence="1 2">TC 32-1</strain>
    </source>
</reference>
<dbReference type="InParanoid" id="W4JXK7"/>